<dbReference type="EMBL" id="CP002689">
    <property type="protein sequence ID" value="AEE11978.1"/>
    <property type="molecule type" value="Genomic_DNA"/>
</dbReference>
<keyword evidence="2" id="KW-1185">Reference proteome</keyword>
<dbReference type="Proteomes" id="UP000006545">
    <property type="component" value="Chromosome"/>
</dbReference>
<evidence type="ECO:0000313" key="2">
    <source>
        <dbReference type="Proteomes" id="UP000006545"/>
    </source>
</evidence>
<dbReference type="AlphaFoldDB" id="F4KKU5"/>
<sequence>MAPTALIHAENSNQHPTVAAFLRRNCEIPTELFFIFHVGEEKFFGGIK</sequence>
<reference evidence="2" key="1">
    <citation type="submission" date="2011-04" db="EMBL/GenBank/DDBJ databases">
        <title>The complete genome of Porphyromonas asaccharolytica DSM 20707.</title>
        <authorList>
            <person name="Lucas S."/>
            <person name="Han J."/>
            <person name="Lapidus A."/>
            <person name="Bruce D."/>
            <person name="Goodwin L."/>
            <person name="Pitluck S."/>
            <person name="Peters L."/>
            <person name="Kyrpides N."/>
            <person name="Mavromatis K."/>
            <person name="Ivanova N."/>
            <person name="Ovchinnikova G."/>
            <person name="Pagani I."/>
            <person name="Lu M."/>
            <person name="Detter J.C."/>
            <person name="Tapia R."/>
            <person name="Han C."/>
            <person name="Land M."/>
            <person name="Hauser L."/>
            <person name="Markowitz V."/>
            <person name="Cheng J.-F."/>
            <person name="Hugenholtz P."/>
            <person name="Woyke T."/>
            <person name="Wu D."/>
            <person name="Gronow S."/>
            <person name="Wellnitz S."/>
            <person name="Brambilla E."/>
            <person name="Klenk H.-P."/>
            <person name="Eisen J.A."/>
        </authorList>
    </citation>
    <scope>NUCLEOTIDE SEQUENCE [LARGE SCALE GENOMIC DNA]</scope>
    <source>
        <strain evidence="2">ATCC 25260 / DSM 20707 / VPI 4198</strain>
    </source>
</reference>
<proteinExistence type="predicted"/>
<accession>F4KKU5</accession>
<gene>
    <name evidence="1" type="ordered locus">Poras_0024</name>
</gene>
<organism evidence="1 2">
    <name type="scientific">Porphyromonas asaccharolytica (strain ATCC 25260 / DSM 20707 / BCRC 10618 / CCUG 7834 / JCM 6326 / LMG 13178 / VPI 4198 / B440)</name>
    <name type="common">Bacteroides asaccharolyticus</name>
    <dbReference type="NCBI Taxonomy" id="879243"/>
    <lineage>
        <taxon>Bacteria</taxon>
        <taxon>Pseudomonadati</taxon>
        <taxon>Bacteroidota</taxon>
        <taxon>Bacteroidia</taxon>
        <taxon>Bacteroidales</taxon>
        <taxon>Porphyromonadaceae</taxon>
        <taxon>Porphyromonas</taxon>
    </lineage>
</organism>
<dbReference type="KEGG" id="pah:Poras_0024"/>
<dbReference type="HOGENOM" id="CLU_3156164_0_0_10"/>
<evidence type="ECO:0000313" key="1">
    <source>
        <dbReference type="EMBL" id="AEE11978.1"/>
    </source>
</evidence>
<protein>
    <submittedName>
        <fullName evidence="1">Uncharacterized protein</fullName>
    </submittedName>
</protein>
<name>F4KKU5_PORAD</name>
<dbReference type="STRING" id="879243.Poras_0024"/>